<reference evidence="2 3" key="1">
    <citation type="submission" date="2018-10" db="EMBL/GenBank/DDBJ databases">
        <title>Natrarchaeobius chitinivorans gen. nov., sp. nov., and Natrarchaeobius haloalkaliphilus sp. nov., alkaliphilic, chitin-utilizing haloarchaea from hypersaline alkaline lakes.</title>
        <authorList>
            <person name="Sorokin D.Y."/>
            <person name="Elcheninov A.G."/>
            <person name="Kostrikina N.A."/>
            <person name="Bale N.J."/>
            <person name="Sinninghe Damste J.S."/>
            <person name="Khijniak T.V."/>
            <person name="Kublanov I.V."/>
            <person name="Toshchakov S.V."/>
        </authorList>
    </citation>
    <scope>NUCLEOTIDE SEQUENCE [LARGE SCALE GENOMIC DNA]</scope>
    <source>
        <strain evidence="2 3">AArcht4T</strain>
    </source>
</reference>
<organism evidence="2 3">
    <name type="scientific">Natrarchaeobius chitinivorans</name>
    <dbReference type="NCBI Taxonomy" id="1679083"/>
    <lineage>
        <taxon>Archaea</taxon>
        <taxon>Methanobacteriati</taxon>
        <taxon>Methanobacteriota</taxon>
        <taxon>Stenosarchaea group</taxon>
        <taxon>Halobacteria</taxon>
        <taxon>Halobacteriales</taxon>
        <taxon>Natrialbaceae</taxon>
        <taxon>Natrarchaeobius</taxon>
    </lineage>
</organism>
<dbReference type="RefSeq" id="WP_124195870.1">
    <property type="nucleotide sequence ID" value="NZ_REGA01000009.1"/>
</dbReference>
<name>A0A3N6LVH3_NATCH</name>
<feature type="region of interest" description="Disordered" evidence="1">
    <location>
        <begin position="1"/>
        <end position="23"/>
    </location>
</feature>
<keyword evidence="3" id="KW-1185">Reference proteome</keyword>
<protein>
    <recommendedName>
        <fullName evidence="4">Polyprenyl synthetase</fullName>
    </recommendedName>
</protein>
<dbReference type="OrthoDB" id="202855at2157"/>
<dbReference type="EMBL" id="REGA01000009">
    <property type="protein sequence ID" value="RQG94433.1"/>
    <property type="molecule type" value="Genomic_DNA"/>
</dbReference>
<dbReference type="Proteomes" id="UP000282323">
    <property type="component" value="Unassembled WGS sequence"/>
</dbReference>
<evidence type="ECO:0008006" key="4">
    <source>
        <dbReference type="Google" id="ProtNLM"/>
    </source>
</evidence>
<evidence type="ECO:0000313" key="2">
    <source>
        <dbReference type="EMBL" id="RQG94433.1"/>
    </source>
</evidence>
<dbReference type="SUPFAM" id="SSF48576">
    <property type="entry name" value="Terpenoid synthases"/>
    <property type="match status" value="1"/>
</dbReference>
<evidence type="ECO:0000256" key="1">
    <source>
        <dbReference type="SAM" id="MobiDB-lite"/>
    </source>
</evidence>
<proteinExistence type="predicted"/>
<dbReference type="InterPro" id="IPR008949">
    <property type="entry name" value="Isoprenoid_synthase_dom_sf"/>
</dbReference>
<gene>
    <name evidence="2" type="ORF">EA473_12085</name>
</gene>
<evidence type="ECO:0000313" key="3">
    <source>
        <dbReference type="Proteomes" id="UP000282323"/>
    </source>
</evidence>
<comment type="caution">
    <text evidence="2">The sequence shown here is derived from an EMBL/GenBank/DDBJ whole genome shotgun (WGS) entry which is preliminary data.</text>
</comment>
<dbReference type="AlphaFoldDB" id="A0A3N6LVH3"/>
<accession>A0A3N6LVH3</accession>
<sequence>MSEHTSTHDDTASTDTPLQGLSPSVRSIVSHSLPARDRSLAAALCTIAGEAASASDERTGGRPAQSLEPVTKAAVTFEGYARIRLDLLATDRYDRENARDAAVLASDYLHAAAYTMAAETAVPDRRSLELYRILTEGSTTLAALFFERVPESSASSPDVSAHPDVVLAETASALGATAVGATTETRAAIERYARGLTAALIAHPDRTDEPHRTAIGALSGTAERPETDEVGPETSQFVRFGDDRPSTVERHLERARDAIETLRRTQLDTRSDAESMFARLEGATRIPFDDVLENDG</sequence>
<feature type="compositionally biased region" description="Basic and acidic residues" evidence="1">
    <location>
        <begin position="1"/>
        <end position="11"/>
    </location>
</feature>